<dbReference type="InterPro" id="IPR024884">
    <property type="entry name" value="NAPE-PLD"/>
</dbReference>
<dbReference type="EMBL" id="JAQIBD010000002">
    <property type="protein sequence ID" value="MDM5271593.1"/>
    <property type="molecule type" value="Genomic_DNA"/>
</dbReference>
<evidence type="ECO:0000259" key="1">
    <source>
        <dbReference type="Pfam" id="PF12706"/>
    </source>
</evidence>
<dbReference type="InterPro" id="IPR036866">
    <property type="entry name" value="RibonucZ/Hydroxyglut_hydro"/>
</dbReference>
<organism evidence="2 3">
    <name type="scientific">Sulfurovum zhangzhouensis</name>
    <dbReference type="NCBI Taxonomy" id="3019067"/>
    <lineage>
        <taxon>Bacteria</taxon>
        <taxon>Pseudomonadati</taxon>
        <taxon>Campylobacterota</taxon>
        <taxon>Epsilonproteobacteria</taxon>
        <taxon>Campylobacterales</taxon>
        <taxon>Sulfurovaceae</taxon>
        <taxon>Sulfurovum</taxon>
    </lineage>
</organism>
<dbReference type="Pfam" id="PF12706">
    <property type="entry name" value="Lactamase_B_2"/>
    <property type="match status" value="1"/>
</dbReference>
<accession>A0ABT7QXN9</accession>
<reference evidence="2" key="1">
    <citation type="submission" date="2023-01" db="EMBL/GenBank/DDBJ databases">
        <title>Sulfurovum sp. zt1-1 genome assembly.</title>
        <authorList>
            <person name="Wang J."/>
        </authorList>
    </citation>
    <scope>NUCLEOTIDE SEQUENCE</scope>
    <source>
        <strain evidence="2">Zt1-1</strain>
    </source>
</reference>
<gene>
    <name evidence="2" type="ORF">PGH07_05350</name>
</gene>
<protein>
    <submittedName>
        <fullName evidence="2">MBL fold metallo-hydrolase</fullName>
    </submittedName>
</protein>
<feature type="domain" description="Metallo-beta-lactamase" evidence="1">
    <location>
        <begin position="77"/>
        <end position="266"/>
    </location>
</feature>
<dbReference type="PANTHER" id="PTHR15032">
    <property type="entry name" value="N-ACYL-PHOSPHATIDYLETHANOLAMINE-HYDROLYZING PHOSPHOLIPASE D"/>
    <property type="match status" value="1"/>
</dbReference>
<comment type="caution">
    <text evidence="2">The sequence shown here is derived from an EMBL/GenBank/DDBJ whole genome shotgun (WGS) entry which is preliminary data.</text>
</comment>
<dbReference type="Gene3D" id="3.60.15.10">
    <property type="entry name" value="Ribonuclease Z/Hydroxyacylglutathione hydrolase-like"/>
    <property type="match status" value="1"/>
</dbReference>
<dbReference type="Proteomes" id="UP001169069">
    <property type="component" value="Unassembled WGS sequence"/>
</dbReference>
<evidence type="ECO:0000313" key="2">
    <source>
        <dbReference type="EMBL" id="MDM5271593.1"/>
    </source>
</evidence>
<dbReference type="RefSeq" id="WP_289413190.1">
    <property type="nucleotide sequence ID" value="NZ_JAQIBD010000002.1"/>
</dbReference>
<dbReference type="InterPro" id="IPR001279">
    <property type="entry name" value="Metallo-B-lactamas"/>
</dbReference>
<dbReference type="PANTHER" id="PTHR15032:SF4">
    <property type="entry name" value="N-ACYL-PHOSPHATIDYLETHANOLAMINE-HYDROLYZING PHOSPHOLIPASE D"/>
    <property type="match status" value="1"/>
</dbReference>
<keyword evidence="3" id="KW-1185">Reference proteome</keyword>
<name>A0ABT7QXN9_9BACT</name>
<sequence>MKHYIKGRFGGILDSSKEVNLWHIFRWKVLQAPRKTIKNPETLPLKVNREPDKLTQTEDFICWLSHASFLIQLGGKRILIDPVFGNIPFYKRQIDFPYGVEELGNVDYLLISHAHYDHFDKTSIQTIASKSPQAIIPLKMSTLVNKIAPQVSTQELDWYQDFEIDDLTITLVPARHWSRRGVLDTNRILWGGYIIRYKNKTIYFAGDTASGTHFTEIGQRYDIDFALLPIGAYKPDFIMKANHLNPQEAYEAFKQLRAKTMIPMHYGTFKLSDEPLDEPFQWIQHIAEKEDDTFCLLSTGEVLTL</sequence>
<evidence type="ECO:0000313" key="3">
    <source>
        <dbReference type="Proteomes" id="UP001169069"/>
    </source>
</evidence>
<proteinExistence type="predicted"/>
<dbReference type="SUPFAM" id="SSF56281">
    <property type="entry name" value="Metallo-hydrolase/oxidoreductase"/>
    <property type="match status" value="1"/>
</dbReference>
<dbReference type="PIRSF" id="PIRSF038896">
    <property type="entry name" value="NAPE-PLD"/>
    <property type="match status" value="1"/>
</dbReference>